<dbReference type="Proteomes" id="UP000708208">
    <property type="component" value="Unassembled WGS sequence"/>
</dbReference>
<evidence type="ECO:0000313" key="18">
    <source>
        <dbReference type="Proteomes" id="UP000708208"/>
    </source>
</evidence>
<dbReference type="FunFam" id="3.90.230.10:FF:000002">
    <property type="entry name" value="Xaa-Pro aminopeptidase 3"/>
    <property type="match status" value="1"/>
</dbReference>
<keyword evidence="5" id="KW-0378">Hydrolase</keyword>
<evidence type="ECO:0000256" key="13">
    <source>
        <dbReference type="ARBA" id="ARBA00044284"/>
    </source>
</evidence>
<evidence type="ECO:0000256" key="9">
    <source>
        <dbReference type="ARBA" id="ARBA00043990"/>
    </source>
</evidence>
<evidence type="ECO:0000256" key="2">
    <source>
        <dbReference type="ARBA" id="ARBA00011738"/>
    </source>
</evidence>
<dbReference type="InterPro" id="IPR000994">
    <property type="entry name" value="Pept_M24"/>
</dbReference>
<dbReference type="GO" id="GO:0030145">
    <property type="term" value="F:manganese ion binding"/>
    <property type="evidence" value="ECO:0007669"/>
    <property type="project" value="InterPro"/>
</dbReference>
<gene>
    <name evidence="17" type="ORF">AFUS01_LOCUS6840</name>
</gene>
<comment type="subunit">
    <text evidence="2">Homodimer.</text>
</comment>
<keyword evidence="7" id="KW-0482">Metalloprotease</keyword>
<dbReference type="EC" id="3.4.13.9" evidence="10"/>
<evidence type="ECO:0000256" key="7">
    <source>
        <dbReference type="ARBA" id="ARBA00023049"/>
    </source>
</evidence>
<evidence type="ECO:0000256" key="10">
    <source>
        <dbReference type="ARBA" id="ARBA00044051"/>
    </source>
</evidence>
<dbReference type="PANTHER" id="PTHR48480:SF2">
    <property type="entry name" value="PEPTIDASE D"/>
    <property type="match status" value="1"/>
</dbReference>
<dbReference type="PANTHER" id="PTHR48480">
    <property type="match status" value="1"/>
</dbReference>
<reference evidence="17" key="1">
    <citation type="submission" date="2021-06" db="EMBL/GenBank/DDBJ databases">
        <authorList>
            <person name="Hodson N. C."/>
            <person name="Mongue J. A."/>
            <person name="Jaron S. K."/>
        </authorList>
    </citation>
    <scope>NUCLEOTIDE SEQUENCE</scope>
</reference>
<evidence type="ECO:0000256" key="1">
    <source>
        <dbReference type="ARBA" id="ARBA00001936"/>
    </source>
</evidence>
<evidence type="ECO:0000313" key="17">
    <source>
        <dbReference type="EMBL" id="CAG7717381.1"/>
    </source>
</evidence>
<accession>A0A8J2JBB9</accession>
<name>A0A8J2JBB9_9HEXA</name>
<dbReference type="InterPro" id="IPR007865">
    <property type="entry name" value="Aminopep_P_N"/>
</dbReference>
<keyword evidence="18" id="KW-1185">Reference proteome</keyword>
<comment type="catalytic activity">
    <reaction evidence="15">
        <text>Xaa-L-Pro dipeptide + H2O = an L-alpha-amino acid + L-proline</text>
        <dbReference type="Rhea" id="RHEA:76407"/>
        <dbReference type="ChEBI" id="CHEBI:15377"/>
        <dbReference type="ChEBI" id="CHEBI:59869"/>
        <dbReference type="ChEBI" id="CHEBI:60039"/>
        <dbReference type="ChEBI" id="CHEBI:195196"/>
        <dbReference type="EC" id="3.4.13.9"/>
    </reaction>
</comment>
<evidence type="ECO:0000256" key="12">
    <source>
        <dbReference type="ARBA" id="ARBA00044252"/>
    </source>
</evidence>
<comment type="similarity">
    <text evidence="9">Belongs to the peptidase M24B family. Eukaryotic-type prolidase subfamily.</text>
</comment>
<dbReference type="Pfam" id="PF05195">
    <property type="entry name" value="AMP_N"/>
    <property type="match status" value="1"/>
</dbReference>
<protein>
    <recommendedName>
        <fullName evidence="11">Xaa-Pro dipeptidase</fullName>
        <ecNumber evidence="10">3.4.13.9</ecNumber>
    </recommendedName>
    <alternativeName>
        <fullName evidence="14">Imidodipeptidase</fullName>
    </alternativeName>
    <alternativeName>
        <fullName evidence="12">Peptidase D</fullName>
    </alternativeName>
    <alternativeName>
        <fullName evidence="13">Proline dipeptidase</fullName>
    </alternativeName>
</protein>
<dbReference type="AlphaFoldDB" id="A0A8J2JBB9"/>
<keyword evidence="4" id="KW-0479">Metal-binding</keyword>
<keyword evidence="8" id="KW-0464">Manganese</keyword>
<keyword evidence="3" id="KW-0645">Protease</keyword>
<dbReference type="SMART" id="SM01011">
    <property type="entry name" value="AMP_N"/>
    <property type="match status" value="1"/>
</dbReference>
<dbReference type="Pfam" id="PF00557">
    <property type="entry name" value="Peptidase_M24"/>
    <property type="match status" value="1"/>
</dbReference>
<feature type="non-terminal residue" evidence="17">
    <location>
        <position position="1"/>
    </location>
</feature>
<evidence type="ECO:0000256" key="6">
    <source>
        <dbReference type="ARBA" id="ARBA00022997"/>
    </source>
</evidence>
<dbReference type="EMBL" id="CAJVCH010045332">
    <property type="protein sequence ID" value="CAG7717381.1"/>
    <property type="molecule type" value="Genomic_DNA"/>
</dbReference>
<comment type="caution">
    <text evidence="17">The sequence shown here is derived from an EMBL/GenBank/DDBJ whole genome shotgun (WGS) entry which is preliminary data.</text>
</comment>
<evidence type="ECO:0000259" key="16">
    <source>
        <dbReference type="SMART" id="SM01011"/>
    </source>
</evidence>
<evidence type="ECO:0000256" key="14">
    <source>
        <dbReference type="ARBA" id="ARBA00044351"/>
    </source>
</evidence>
<dbReference type="GO" id="GO:0070006">
    <property type="term" value="F:metalloaminopeptidase activity"/>
    <property type="evidence" value="ECO:0007669"/>
    <property type="project" value="InterPro"/>
</dbReference>
<dbReference type="GO" id="GO:0006508">
    <property type="term" value="P:proteolysis"/>
    <property type="evidence" value="ECO:0007669"/>
    <property type="project" value="UniProtKB-KW"/>
</dbReference>
<feature type="non-terminal residue" evidence="17">
    <location>
        <position position="524"/>
    </location>
</feature>
<evidence type="ECO:0000256" key="8">
    <source>
        <dbReference type="ARBA" id="ARBA00023211"/>
    </source>
</evidence>
<dbReference type="CDD" id="cd01087">
    <property type="entry name" value="Prolidase"/>
    <property type="match status" value="1"/>
</dbReference>
<dbReference type="OrthoDB" id="10261878at2759"/>
<evidence type="ECO:0000256" key="5">
    <source>
        <dbReference type="ARBA" id="ARBA00022801"/>
    </source>
</evidence>
<organism evidence="17 18">
    <name type="scientific">Allacma fusca</name>
    <dbReference type="NCBI Taxonomy" id="39272"/>
    <lineage>
        <taxon>Eukaryota</taxon>
        <taxon>Metazoa</taxon>
        <taxon>Ecdysozoa</taxon>
        <taxon>Arthropoda</taxon>
        <taxon>Hexapoda</taxon>
        <taxon>Collembola</taxon>
        <taxon>Symphypleona</taxon>
        <taxon>Sminthuridae</taxon>
        <taxon>Allacma</taxon>
    </lineage>
</organism>
<keyword evidence="6" id="KW-0224">Dipeptidase</keyword>
<dbReference type="InterPro" id="IPR052433">
    <property type="entry name" value="X-Pro_dipept-like"/>
</dbReference>
<evidence type="ECO:0000256" key="15">
    <source>
        <dbReference type="ARBA" id="ARBA00048994"/>
    </source>
</evidence>
<feature type="domain" description="Aminopeptidase P N-terminal" evidence="16">
    <location>
        <begin position="53"/>
        <end position="190"/>
    </location>
</feature>
<sequence>YLGGAVLKLYQLRYYITTFTILLRIIPGKRTVFTMTTRLSKALYSQGEHTITVPAGLFALNRQRLVKRLVENTPVAHSSLVVLQGGLDATRNDSDVGPIFRQESYFHWAFGVLEPDCFGAVRVGDGRSLLFVPRLPAEYAIWMGVVPKLNDYKTRYAVDEVHFVDEIAEKLESMAPESLLTLNGTNSDSGKQSLEAVFDGISKFKVDNETLFDHIAECRVFKTEMELEVLRYVCDVSSRAHIEVMKQIRPGMKEYQSEAIFQKYCYYYGGCRGASYTCICGSGYNGAVLHYGHAGAPNDKTIRDGDMCLYDMGAEYYCFTSDITCSFPANGKFTEDQKIIYNAVLDANRKVLNACKPGVSWVDMHLLANKTVLEHLTKAGILKGSVDAMMKENLGGTFQPHGLGHFMGLDVHDVGGYLKGHPERPTGTGLKSLRTARVLQPGMVLTIEPGCYFIDHLLDEALANPKLSVFLVPEAIQRFRGTGGVRIEDDVIINQTGTELMSIVPRTVEEIEEVMASGRDLEVV</sequence>
<evidence type="ECO:0000256" key="11">
    <source>
        <dbReference type="ARBA" id="ARBA00044141"/>
    </source>
</evidence>
<evidence type="ECO:0000256" key="3">
    <source>
        <dbReference type="ARBA" id="ARBA00022670"/>
    </source>
</evidence>
<comment type="cofactor">
    <cofactor evidence="1">
        <name>Mn(2+)</name>
        <dbReference type="ChEBI" id="CHEBI:29035"/>
    </cofactor>
</comment>
<dbReference type="GO" id="GO:0102009">
    <property type="term" value="F:proline dipeptidase activity"/>
    <property type="evidence" value="ECO:0007669"/>
    <property type="project" value="UniProtKB-EC"/>
</dbReference>
<proteinExistence type="inferred from homology"/>
<evidence type="ECO:0000256" key="4">
    <source>
        <dbReference type="ARBA" id="ARBA00022723"/>
    </source>
</evidence>